<feature type="non-terminal residue" evidence="1">
    <location>
        <position position="145"/>
    </location>
</feature>
<sequence>FDTDYSTGEKDLKEKKIKVKHKQSKEGAGVKKGSKRKGANVEEKEPKEQKVPFYLSPEAAMTATRITTAATTTSITAATTTSTIAATTRTTAVTATDIPAKQQQAQQQKSNKNTNTRMPELPRLPEIPKIQTAKLIAIDEEKDSQ</sequence>
<organism evidence="1 2">
    <name type="scientific">Cetraspora pellucida</name>
    <dbReference type="NCBI Taxonomy" id="1433469"/>
    <lineage>
        <taxon>Eukaryota</taxon>
        <taxon>Fungi</taxon>
        <taxon>Fungi incertae sedis</taxon>
        <taxon>Mucoromycota</taxon>
        <taxon>Glomeromycotina</taxon>
        <taxon>Glomeromycetes</taxon>
        <taxon>Diversisporales</taxon>
        <taxon>Gigasporaceae</taxon>
        <taxon>Cetraspora</taxon>
    </lineage>
</organism>
<evidence type="ECO:0000313" key="2">
    <source>
        <dbReference type="Proteomes" id="UP000789366"/>
    </source>
</evidence>
<name>A0ACA9QSF6_9GLOM</name>
<dbReference type="Proteomes" id="UP000789366">
    <property type="component" value="Unassembled WGS sequence"/>
</dbReference>
<keyword evidence="2" id="KW-1185">Reference proteome</keyword>
<feature type="non-terminal residue" evidence="1">
    <location>
        <position position="1"/>
    </location>
</feature>
<proteinExistence type="predicted"/>
<evidence type="ECO:0000313" key="1">
    <source>
        <dbReference type="EMBL" id="CAG8764760.1"/>
    </source>
</evidence>
<protein>
    <submittedName>
        <fullName evidence="1">6689_t:CDS:1</fullName>
    </submittedName>
</protein>
<reference evidence="1" key="1">
    <citation type="submission" date="2021-06" db="EMBL/GenBank/DDBJ databases">
        <authorList>
            <person name="Kallberg Y."/>
            <person name="Tangrot J."/>
            <person name="Rosling A."/>
        </authorList>
    </citation>
    <scope>NUCLEOTIDE SEQUENCE</scope>
    <source>
        <strain evidence="1">28 12/20/2015</strain>
    </source>
</reference>
<accession>A0ACA9QSF6</accession>
<dbReference type="EMBL" id="CAJVPW010050420">
    <property type="protein sequence ID" value="CAG8764760.1"/>
    <property type="molecule type" value="Genomic_DNA"/>
</dbReference>
<comment type="caution">
    <text evidence="1">The sequence shown here is derived from an EMBL/GenBank/DDBJ whole genome shotgun (WGS) entry which is preliminary data.</text>
</comment>
<gene>
    <name evidence="1" type="ORF">SPELUC_LOCUS15378</name>
</gene>